<proteinExistence type="inferred from homology"/>
<dbReference type="STRING" id="1041522.GCA_002105755_02179"/>
<evidence type="ECO:0000256" key="1">
    <source>
        <dbReference type="ARBA" id="ARBA00006432"/>
    </source>
</evidence>
<feature type="region of interest" description="Disordered" evidence="5">
    <location>
        <begin position="534"/>
        <end position="566"/>
    </location>
</feature>
<dbReference type="InterPro" id="IPR000873">
    <property type="entry name" value="AMP-dep_synth/lig_dom"/>
</dbReference>
<evidence type="ECO:0000259" key="7">
    <source>
        <dbReference type="Pfam" id="PF13193"/>
    </source>
</evidence>
<feature type="domain" description="AMP-dependent synthetase/ligase" evidence="6">
    <location>
        <begin position="22"/>
        <end position="391"/>
    </location>
</feature>
<dbReference type="GO" id="GO:0005524">
    <property type="term" value="F:ATP binding"/>
    <property type="evidence" value="ECO:0007669"/>
    <property type="project" value="UniProtKB-KW"/>
</dbReference>
<name>J4SHZ6_9MYCO</name>
<evidence type="ECO:0000313" key="8">
    <source>
        <dbReference type="EMBL" id="EJO89420.1"/>
    </source>
</evidence>
<evidence type="ECO:0000256" key="2">
    <source>
        <dbReference type="ARBA" id="ARBA00022598"/>
    </source>
</evidence>
<dbReference type="Gene3D" id="3.30.300.30">
    <property type="match status" value="1"/>
</dbReference>
<dbReference type="InterPro" id="IPR020845">
    <property type="entry name" value="AMP-binding_CS"/>
</dbReference>
<gene>
    <name evidence="8" type="ORF">MCOL_V204505</name>
</gene>
<evidence type="ECO:0000256" key="5">
    <source>
        <dbReference type="SAM" id="MobiDB-lite"/>
    </source>
</evidence>
<comment type="similarity">
    <text evidence="1">Belongs to the ATP-dependent AMP-binding enzyme family.</text>
</comment>
<dbReference type="OrthoDB" id="2579187at2"/>
<dbReference type="GO" id="GO:0005886">
    <property type="term" value="C:plasma membrane"/>
    <property type="evidence" value="ECO:0007669"/>
    <property type="project" value="TreeGrafter"/>
</dbReference>
<keyword evidence="4" id="KW-0067">ATP-binding</keyword>
<dbReference type="Gene3D" id="3.40.50.12780">
    <property type="entry name" value="N-terminal domain of ligase-like"/>
    <property type="match status" value="1"/>
</dbReference>
<dbReference type="EMBL" id="AFVW02000002">
    <property type="protein sequence ID" value="EJO89420.1"/>
    <property type="molecule type" value="Genomic_DNA"/>
</dbReference>
<dbReference type="PANTHER" id="PTHR43107">
    <property type="entry name" value="LONG-CHAIN FATTY ACID TRANSPORT PROTEIN"/>
    <property type="match status" value="1"/>
</dbReference>
<dbReference type="InterPro" id="IPR025110">
    <property type="entry name" value="AMP-bd_C"/>
</dbReference>
<keyword evidence="3" id="KW-0547">Nucleotide-binding</keyword>
<dbReference type="InterPro" id="IPR045851">
    <property type="entry name" value="AMP-bd_C_sf"/>
</dbReference>
<dbReference type="PANTHER" id="PTHR43107:SF15">
    <property type="entry name" value="FATTY ACID TRANSPORT PROTEIN 3, ISOFORM A"/>
    <property type="match status" value="1"/>
</dbReference>
<feature type="domain" description="AMP-binding enzyme C-terminal" evidence="7">
    <location>
        <begin position="441"/>
        <end position="518"/>
    </location>
</feature>
<organism evidence="8 9">
    <name type="scientific">Mycobacterium colombiense CECT 3035</name>
    <dbReference type="NCBI Taxonomy" id="1041522"/>
    <lineage>
        <taxon>Bacteria</taxon>
        <taxon>Bacillati</taxon>
        <taxon>Actinomycetota</taxon>
        <taxon>Actinomycetes</taxon>
        <taxon>Mycobacteriales</taxon>
        <taxon>Mycobacteriaceae</taxon>
        <taxon>Mycobacterium</taxon>
        <taxon>Mycobacterium avium complex (MAC)</taxon>
    </lineage>
</organism>
<dbReference type="Proteomes" id="UP000006455">
    <property type="component" value="Unassembled WGS sequence"/>
</dbReference>
<evidence type="ECO:0000259" key="6">
    <source>
        <dbReference type="Pfam" id="PF00501"/>
    </source>
</evidence>
<evidence type="ECO:0000256" key="3">
    <source>
        <dbReference type="ARBA" id="ARBA00022741"/>
    </source>
</evidence>
<dbReference type="GO" id="GO:0044539">
    <property type="term" value="P:long-chain fatty acid import into cell"/>
    <property type="evidence" value="ECO:0007669"/>
    <property type="project" value="TreeGrafter"/>
</dbReference>
<sequence>MADVDPLGSVTHRIPVDVLRLQAETIGDRPYLVDDESGELSFGYVDDMADRHASGYADLGIGKGDTVAVFMENSASLALTTFGINRLGAIWSPVSTEYRGEWLRELLTAIGSRVLVVDQHLLPEVARCGDLPFEHIVVNGDSRDWAGSGDFDHAALSELGSFAELKQHRSNIKLHHGETSSVLWTSGTTGRSKGVMQPHAVWTLWPQRHNRVYRNGVGDGETFYYCMPMYNSGAWLMCVYPALITGNRATIDKRFSVTEFWDRIRHFNANHTMTLGAMHVYLFGQPPRDDDADNPLRTLVMNPVVPQILRPFMERFGIERVGSGFGQSEVMGATFYTSDRDLKVGSSGYTVDDDLVETRLLDDNDEEVGVDEVGEICVRPRVPYTVFTGYLGQPEETLKTFRNMWHHSGDLGRRDADGEIFFADRKKDSLRHKGRNTSTFEVEHIARQFPGVANAAAVGVTAPELEHEEELMVVLLREPGAKVDPLDFCKFMDDKAPYFFVPRYVEIVDELPMTPTNKIQKFVLREKGVGPATWDRTAQARDWQPTKPLKKPVLSPEANQHAEVAE</sequence>
<dbReference type="Pfam" id="PF00501">
    <property type="entry name" value="AMP-binding"/>
    <property type="match status" value="1"/>
</dbReference>
<dbReference type="eggNOG" id="COG0318">
    <property type="taxonomic scope" value="Bacteria"/>
</dbReference>
<evidence type="ECO:0000313" key="9">
    <source>
        <dbReference type="Proteomes" id="UP000006455"/>
    </source>
</evidence>
<dbReference type="GeneID" id="31526323"/>
<dbReference type="SUPFAM" id="SSF56801">
    <property type="entry name" value="Acetyl-CoA synthetase-like"/>
    <property type="match status" value="1"/>
</dbReference>
<dbReference type="AlphaFoldDB" id="J4SHZ6"/>
<reference evidence="8 9" key="1">
    <citation type="journal article" date="2011" name="J. Bacteriol.">
        <title>Genome sequence of the Mycobacterium colombiense type strain, CECT 3035.</title>
        <authorList>
            <person name="Gonzalez-Perez M."/>
            <person name="Murcia M.I."/>
            <person name="Landsman D."/>
            <person name="Jordan I.K."/>
            <person name="Marino-Ramirez L."/>
        </authorList>
    </citation>
    <scope>NUCLEOTIDE SEQUENCE [LARGE SCALE GENOMIC DNA]</scope>
    <source>
        <strain evidence="8 9">CECT 3035</strain>
    </source>
</reference>
<evidence type="ECO:0000256" key="4">
    <source>
        <dbReference type="ARBA" id="ARBA00022840"/>
    </source>
</evidence>
<keyword evidence="2 8" id="KW-0436">Ligase</keyword>
<dbReference type="RefSeq" id="WP_007769933.1">
    <property type="nucleotide sequence ID" value="NZ_AFVW02000002.1"/>
</dbReference>
<dbReference type="GO" id="GO:0004467">
    <property type="term" value="F:long-chain fatty acid-CoA ligase activity"/>
    <property type="evidence" value="ECO:0007669"/>
    <property type="project" value="TreeGrafter"/>
</dbReference>
<dbReference type="GO" id="GO:0005324">
    <property type="term" value="F:long-chain fatty acid transmembrane transporter activity"/>
    <property type="evidence" value="ECO:0007669"/>
    <property type="project" value="TreeGrafter"/>
</dbReference>
<dbReference type="InterPro" id="IPR042099">
    <property type="entry name" value="ANL_N_sf"/>
</dbReference>
<comment type="caution">
    <text evidence="8">The sequence shown here is derived from an EMBL/GenBank/DDBJ whole genome shotgun (WGS) entry which is preliminary data.</text>
</comment>
<accession>J4SHZ6</accession>
<dbReference type="PROSITE" id="PS00455">
    <property type="entry name" value="AMP_BINDING"/>
    <property type="match status" value="1"/>
</dbReference>
<dbReference type="Pfam" id="PF13193">
    <property type="entry name" value="AMP-binding_C"/>
    <property type="match status" value="1"/>
</dbReference>
<protein>
    <submittedName>
        <fullName evidence="8">Fatty acid CoA ligase</fullName>
    </submittedName>
</protein>